<keyword evidence="3" id="KW-1185">Reference proteome</keyword>
<gene>
    <name evidence="2" type="ORF">SAMN06296241_2097</name>
</gene>
<dbReference type="RefSeq" id="WP_097056307.1">
    <property type="nucleotide sequence ID" value="NZ_OCMF01000002.1"/>
</dbReference>
<dbReference type="OrthoDB" id="1493032at2"/>
<protein>
    <submittedName>
        <fullName evidence="2">Uncharacterized protein</fullName>
    </submittedName>
</protein>
<evidence type="ECO:0000313" key="2">
    <source>
        <dbReference type="EMBL" id="SOC80545.1"/>
    </source>
</evidence>
<feature type="transmembrane region" description="Helical" evidence="1">
    <location>
        <begin position="6"/>
        <end position="29"/>
    </location>
</feature>
<name>A0A285X5F1_9FLAO</name>
<organism evidence="2 3">
    <name type="scientific">Salinimicrobium sediminis</name>
    <dbReference type="NCBI Taxonomy" id="1343891"/>
    <lineage>
        <taxon>Bacteria</taxon>
        <taxon>Pseudomonadati</taxon>
        <taxon>Bacteroidota</taxon>
        <taxon>Flavobacteriia</taxon>
        <taxon>Flavobacteriales</taxon>
        <taxon>Flavobacteriaceae</taxon>
        <taxon>Salinimicrobium</taxon>
    </lineage>
</organism>
<dbReference type="Pfam" id="PF25589">
    <property type="entry name" value="DUF7935"/>
    <property type="match status" value="1"/>
</dbReference>
<keyword evidence="1" id="KW-1133">Transmembrane helix</keyword>
<evidence type="ECO:0000313" key="3">
    <source>
        <dbReference type="Proteomes" id="UP000219193"/>
    </source>
</evidence>
<keyword evidence="1" id="KW-0472">Membrane</keyword>
<evidence type="ECO:0000256" key="1">
    <source>
        <dbReference type="SAM" id="Phobius"/>
    </source>
</evidence>
<sequence length="173" mass="20280">MTEDSILQLLFYLLPAVVVGVIAFYFFNLHTRNEERRRRFLLHKESQKHALPLRLQAYERMALFLERIAPGNLLVRVKPFKSGKEDYANHLIRNIEQEFEHNLAQQIYVSEECWNVIKASKNATINNIRKTVAKEEITSADELRQTILTSLIDQQPPSETGLAYIRKDVKNLW</sequence>
<dbReference type="InterPro" id="IPR057695">
    <property type="entry name" value="DUF7935"/>
</dbReference>
<proteinExistence type="predicted"/>
<keyword evidence="1" id="KW-0812">Transmembrane</keyword>
<dbReference type="Proteomes" id="UP000219193">
    <property type="component" value="Unassembled WGS sequence"/>
</dbReference>
<reference evidence="3" key="1">
    <citation type="submission" date="2017-09" db="EMBL/GenBank/DDBJ databases">
        <authorList>
            <person name="Varghese N."/>
            <person name="Submissions S."/>
        </authorList>
    </citation>
    <scope>NUCLEOTIDE SEQUENCE [LARGE SCALE GENOMIC DNA]</scope>
    <source>
        <strain evidence="3">CGMCC 1.12641</strain>
    </source>
</reference>
<dbReference type="AlphaFoldDB" id="A0A285X5F1"/>
<dbReference type="EMBL" id="OCMF01000002">
    <property type="protein sequence ID" value="SOC80545.1"/>
    <property type="molecule type" value="Genomic_DNA"/>
</dbReference>
<accession>A0A285X5F1</accession>